<sequence length="922" mass="99770">MASSDKELEEKLFEAGNKLVDPPSSVDELLPLLDQVESCLSRVEQSPIKSMQNALSPSLKALISNELLRHSDPDVKVAVASCISEITRITAPDAPYDDDQMKEVFQLIVSSFENLSDKSSRSYTKRTSILETVAKVRSCVVMLDLECDALILEMFQHFLKAIREYHPGNVFSSMETIMNLVLEESEDIPAELLSPILDSVKNDNKEVLPSARKLGERVLESCSTKLKPYLVQAVKNLGISLDDYSKVLSSICEEAPGNVEQNDIFVTSEHVAGESKSAGSSLEEATQEDKAIAAQAASPQEANPSNDKSPKSVMSNGITLAGEGESSADPVSLKKEEEDHRPELSKDVNVSSHGGPDDLGAERTDDTEQKSELTIKKRGRRSNSSMKSSKPSESPSVDDDKEVEKLRDSKSVGKDVPSLSLEDPSAEAAGPTENEKEVDGKPLSPKAVDDEPEIVAFPSPNESIPNELHSKKPGRAKKKDSLTKEAAMSTDDVSRLVSEGTSDSEVKPNRCSGKSVIGGSSNVKKTITVDSNKKGSGTTSDTEAKNQSAKKVGGTNKVLGGSSSKQPEDKKTRGRVKAISAKVEVKSFKDDDKEMVFSPKAATKSTKNECQEETPKTDLKRKRTSSKDKQSEIKEYGENLVGARVKVWWPMDKEFYEGIIDSYDSVKQKHKISYNDGENEILNLRRQIFEIIEDGTDSDEDEGTNHASRDTSANMPPEKKRKINTGESTKLAKMDTSPKSGGRASTNRSKGAAKSSSRSKDGGRVDRKSKDSKTVSKSEDNIGGKSKDQTPVTGSNRSVDTAPKTIGKPKNAHTAKTSKSKDDAVSTLRPSVKSKQETLKTGKSKQETSNTDSGSKGKPPKSGGKPNSNDAKKGKSSLSKGKARESDDSNDSSEGQENPKGKSPKTSKTQSAAKTGKKRRRG</sequence>
<organism evidence="9 10">
    <name type="scientific">Quillaja saponaria</name>
    <name type="common">Soap bark tree</name>
    <dbReference type="NCBI Taxonomy" id="32244"/>
    <lineage>
        <taxon>Eukaryota</taxon>
        <taxon>Viridiplantae</taxon>
        <taxon>Streptophyta</taxon>
        <taxon>Embryophyta</taxon>
        <taxon>Tracheophyta</taxon>
        <taxon>Spermatophyta</taxon>
        <taxon>Magnoliopsida</taxon>
        <taxon>eudicotyledons</taxon>
        <taxon>Gunneridae</taxon>
        <taxon>Pentapetalae</taxon>
        <taxon>rosids</taxon>
        <taxon>fabids</taxon>
        <taxon>Fabales</taxon>
        <taxon>Quillajaceae</taxon>
        <taxon>Quillaja</taxon>
    </lineage>
</organism>
<feature type="compositionally biased region" description="Low complexity" evidence="8">
    <location>
        <begin position="853"/>
        <end position="869"/>
    </location>
</feature>
<keyword evidence="10" id="KW-1185">Reference proteome</keyword>
<dbReference type="Gene3D" id="2.30.30.140">
    <property type="match status" value="1"/>
</dbReference>
<dbReference type="Proteomes" id="UP001163823">
    <property type="component" value="Chromosome 8"/>
</dbReference>
<name>A0AAD7LI59_QUISA</name>
<feature type="compositionally biased region" description="Acidic residues" evidence="8">
    <location>
        <begin position="693"/>
        <end position="702"/>
    </location>
</feature>
<dbReference type="GO" id="GO:0006281">
    <property type="term" value="P:DNA repair"/>
    <property type="evidence" value="ECO:0007669"/>
    <property type="project" value="UniProtKB-KW"/>
</dbReference>
<feature type="compositionally biased region" description="Polar residues" evidence="8">
    <location>
        <begin position="904"/>
        <end position="913"/>
    </location>
</feature>
<dbReference type="PANTHER" id="PTHR12663">
    <property type="entry name" value="ANDROGEN INDUCED INHIBITOR OF PROLIFERATION AS3 / PDS5-RELATED"/>
    <property type="match status" value="1"/>
</dbReference>
<feature type="compositionally biased region" description="Basic and acidic residues" evidence="8">
    <location>
        <begin position="606"/>
        <end position="618"/>
    </location>
</feature>
<keyword evidence="6" id="KW-0539">Nucleus</keyword>
<dbReference type="SUPFAM" id="SSF48371">
    <property type="entry name" value="ARM repeat"/>
    <property type="match status" value="1"/>
</dbReference>
<comment type="caution">
    <text evidence="9">The sequence shown here is derived from an EMBL/GenBank/DDBJ whole genome shotgun (WGS) entry which is preliminary data.</text>
</comment>
<dbReference type="EMBL" id="JARAOO010000008">
    <property type="protein sequence ID" value="KAJ7958503.1"/>
    <property type="molecule type" value="Genomic_DNA"/>
</dbReference>
<feature type="compositionally biased region" description="Polar residues" evidence="8">
    <location>
        <begin position="789"/>
        <end position="799"/>
    </location>
</feature>
<dbReference type="GO" id="GO:0035825">
    <property type="term" value="P:homologous recombination"/>
    <property type="evidence" value="ECO:0007669"/>
    <property type="project" value="UniProtKB-ARBA"/>
</dbReference>
<feature type="compositionally biased region" description="Low complexity" evidence="8">
    <location>
        <begin position="384"/>
        <end position="395"/>
    </location>
</feature>
<feature type="compositionally biased region" description="Low complexity" evidence="8">
    <location>
        <begin position="292"/>
        <end position="305"/>
    </location>
</feature>
<dbReference type="SUPFAM" id="SSF63748">
    <property type="entry name" value="Tudor/PWWP/MBT"/>
    <property type="match status" value="1"/>
</dbReference>
<feature type="compositionally biased region" description="Polar residues" evidence="8">
    <location>
        <begin position="737"/>
        <end position="747"/>
    </location>
</feature>
<evidence type="ECO:0000256" key="8">
    <source>
        <dbReference type="SAM" id="MobiDB-lite"/>
    </source>
</evidence>
<evidence type="ECO:0000256" key="5">
    <source>
        <dbReference type="ARBA" id="ARBA00023204"/>
    </source>
</evidence>
<feature type="region of interest" description="Disordered" evidence="8">
    <location>
        <begin position="271"/>
        <end position="576"/>
    </location>
</feature>
<evidence type="ECO:0000256" key="3">
    <source>
        <dbReference type="ARBA" id="ARBA00022763"/>
    </source>
</evidence>
<evidence type="ECO:0000256" key="1">
    <source>
        <dbReference type="ARBA" id="ARBA00004123"/>
    </source>
</evidence>
<feature type="region of interest" description="Disordered" evidence="8">
    <location>
        <begin position="693"/>
        <end position="922"/>
    </location>
</feature>
<feature type="compositionally biased region" description="Basic and acidic residues" evidence="8">
    <location>
        <begin position="332"/>
        <end position="346"/>
    </location>
</feature>
<reference evidence="9" key="1">
    <citation type="journal article" date="2023" name="Science">
        <title>Elucidation of the pathway for biosynthesis of saponin adjuvants from the soapbark tree.</title>
        <authorList>
            <person name="Reed J."/>
            <person name="Orme A."/>
            <person name="El-Demerdash A."/>
            <person name="Owen C."/>
            <person name="Martin L.B.B."/>
            <person name="Misra R.C."/>
            <person name="Kikuchi S."/>
            <person name="Rejzek M."/>
            <person name="Martin A.C."/>
            <person name="Harkess A."/>
            <person name="Leebens-Mack J."/>
            <person name="Louveau T."/>
            <person name="Stephenson M.J."/>
            <person name="Osbourn A."/>
        </authorList>
    </citation>
    <scope>NUCLEOTIDE SEQUENCE</scope>
    <source>
        <strain evidence="9">S10</strain>
    </source>
</reference>
<evidence type="ECO:0000256" key="4">
    <source>
        <dbReference type="ARBA" id="ARBA00022776"/>
    </source>
</evidence>
<dbReference type="Pfam" id="PF20168">
    <property type="entry name" value="PDS5"/>
    <property type="match status" value="1"/>
</dbReference>
<feature type="compositionally biased region" description="Basic and acidic residues" evidence="8">
    <location>
        <begin position="402"/>
        <end position="413"/>
    </location>
</feature>
<dbReference type="GO" id="GO:0007064">
    <property type="term" value="P:mitotic sister chromatid cohesion"/>
    <property type="evidence" value="ECO:0007669"/>
    <property type="project" value="InterPro"/>
</dbReference>
<feature type="compositionally biased region" description="Basic and acidic residues" evidence="8">
    <location>
        <begin position="834"/>
        <end position="846"/>
    </location>
</feature>
<feature type="compositionally biased region" description="Basic and acidic residues" evidence="8">
    <location>
        <begin position="360"/>
        <end position="375"/>
    </location>
</feature>
<dbReference type="AlphaFoldDB" id="A0AAD7LI59"/>
<evidence type="ECO:0000313" key="9">
    <source>
        <dbReference type="EMBL" id="KAJ7958503.1"/>
    </source>
</evidence>
<feature type="compositionally biased region" description="Basic and acidic residues" evidence="8">
    <location>
        <begin position="758"/>
        <end position="788"/>
    </location>
</feature>
<evidence type="ECO:0000256" key="2">
    <source>
        <dbReference type="ARBA" id="ARBA00022618"/>
    </source>
</evidence>
<feature type="compositionally biased region" description="Polar residues" evidence="8">
    <location>
        <begin position="518"/>
        <end position="549"/>
    </location>
</feature>
<keyword evidence="2" id="KW-0132">Cell division</keyword>
<keyword evidence="5" id="KW-0234">DNA repair</keyword>
<dbReference type="GO" id="GO:0000785">
    <property type="term" value="C:chromatin"/>
    <property type="evidence" value="ECO:0007669"/>
    <property type="project" value="TreeGrafter"/>
</dbReference>
<evidence type="ECO:0000313" key="10">
    <source>
        <dbReference type="Proteomes" id="UP001163823"/>
    </source>
</evidence>
<keyword evidence="7" id="KW-0131">Cell cycle</keyword>
<comment type="subcellular location">
    <subcellularLocation>
        <location evidence="1">Nucleus</location>
    </subcellularLocation>
</comment>
<proteinExistence type="predicted"/>
<dbReference type="PANTHER" id="PTHR12663:SF3">
    <property type="entry name" value="SISTER CHROMATID COHESION PROTEIN PDS5 HOMOLOG C"/>
    <property type="match status" value="1"/>
</dbReference>
<accession>A0AAD7LI59</accession>
<evidence type="ECO:0000256" key="7">
    <source>
        <dbReference type="ARBA" id="ARBA00023306"/>
    </source>
</evidence>
<keyword evidence="4" id="KW-0498">Mitosis</keyword>
<evidence type="ECO:0000256" key="6">
    <source>
        <dbReference type="ARBA" id="ARBA00023242"/>
    </source>
</evidence>
<dbReference type="InterPro" id="IPR016024">
    <property type="entry name" value="ARM-type_fold"/>
</dbReference>
<dbReference type="GO" id="GO:0005634">
    <property type="term" value="C:nucleus"/>
    <property type="evidence" value="ECO:0007669"/>
    <property type="project" value="UniProtKB-SubCell"/>
</dbReference>
<dbReference type="InterPro" id="IPR011989">
    <property type="entry name" value="ARM-like"/>
</dbReference>
<dbReference type="CDD" id="cd20404">
    <property type="entry name" value="Tudor_Agenet_AtEML-like"/>
    <property type="match status" value="1"/>
</dbReference>
<dbReference type="GO" id="GO:0051301">
    <property type="term" value="P:cell division"/>
    <property type="evidence" value="ECO:0007669"/>
    <property type="project" value="UniProtKB-KW"/>
</dbReference>
<dbReference type="InterPro" id="IPR039776">
    <property type="entry name" value="Pds5"/>
</dbReference>
<feature type="region of interest" description="Disordered" evidence="8">
    <location>
        <begin position="590"/>
        <end position="632"/>
    </location>
</feature>
<dbReference type="Gene3D" id="1.25.10.10">
    <property type="entry name" value="Leucine-rich Repeat Variant"/>
    <property type="match status" value="1"/>
</dbReference>
<protein>
    <submittedName>
        <fullName evidence="9">Sister chromatid cohesion protein PDS5-like B-B</fullName>
    </submittedName>
</protein>
<keyword evidence="3" id="KW-0227">DNA damage</keyword>
<gene>
    <name evidence="9" type="ORF">O6P43_019226</name>
</gene>